<dbReference type="PANTHER" id="PTHR10380">
    <property type="entry name" value="CUTICLE PROTEIN"/>
    <property type="match status" value="1"/>
</dbReference>
<dbReference type="AlphaFoldDB" id="A0A6P8JN18"/>
<feature type="chain" id="PRO_5027597654" evidence="4">
    <location>
        <begin position="23"/>
        <end position="236"/>
    </location>
</feature>
<reference evidence="6" key="1">
    <citation type="submission" date="2025-08" db="UniProtKB">
        <authorList>
            <consortium name="RefSeq"/>
        </authorList>
    </citation>
    <scope>IDENTIFICATION</scope>
    <source>
        <strain evidence="6">Mau12</strain>
        <tissue evidence="6">Whole Body</tissue>
    </source>
</reference>
<feature type="transmembrane region" description="Helical" evidence="3">
    <location>
        <begin position="130"/>
        <end position="151"/>
    </location>
</feature>
<dbReference type="InterPro" id="IPR050468">
    <property type="entry name" value="Cuticle_Struct_Prot"/>
</dbReference>
<dbReference type="PANTHER" id="PTHR10380:SF218">
    <property type="entry name" value="ADULT CUTICLE PROTEIN 65AA-RELATED"/>
    <property type="match status" value="1"/>
</dbReference>
<keyword evidence="4" id="KW-0732">Signal</keyword>
<dbReference type="Proteomes" id="UP000515162">
    <property type="component" value="Chromosome 3L"/>
</dbReference>
<dbReference type="InterPro" id="IPR031311">
    <property type="entry name" value="CHIT_BIND_RR_consensus"/>
</dbReference>
<keyword evidence="1 2" id="KW-0193">Cuticle</keyword>
<keyword evidence="5" id="KW-1185">Reference proteome</keyword>
<proteinExistence type="predicted"/>
<keyword evidence="3" id="KW-0472">Membrane</keyword>
<dbReference type="Pfam" id="PF00379">
    <property type="entry name" value="Chitin_bind_4"/>
    <property type="match status" value="2"/>
</dbReference>
<feature type="signal peptide" evidence="4">
    <location>
        <begin position="1"/>
        <end position="22"/>
    </location>
</feature>
<dbReference type="GO" id="GO:0062129">
    <property type="term" value="C:chitin-based extracellular matrix"/>
    <property type="evidence" value="ECO:0007669"/>
    <property type="project" value="TreeGrafter"/>
</dbReference>
<dbReference type="PRINTS" id="PR00947">
    <property type="entry name" value="CUTICLE"/>
</dbReference>
<dbReference type="InterPro" id="IPR000618">
    <property type="entry name" value="Insect_cuticle"/>
</dbReference>
<sequence length="236" mass="25744">MQSSSIFVLAICAFALLSSIKAAPLDDSQHATILRYDNDNIGTDGYNFGYETSDGVTRQEQAELKNAGTDQEALSVRGSFSWVAPDGQTYTLHYIADENGFQPQGDHLPHKSIIRRKLFDNRRSKHQTTITMKFLIVFVALFAVALAAPAAQEAEILRSSSDVGPESFKYDWETTDGQAASAAGQLKNIGSENEALSVQGSYRFIADDGVTYEVQYIADENGFQPQGAHLPVAPEA</sequence>
<evidence type="ECO:0000256" key="2">
    <source>
        <dbReference type="PROSITE-ProRule" id="PRU00497"/>
    </source>
</evidence>
<gene>
    <name evidence="6" type="primary">LOC117139215</name>
</gene>
<keyword evidence="3" id="KW-0812">Transmembrane</keyword>
<keyword evidence="3" id="KW-1133">Transmembrane helix</keyword>
<dbReference type="RefSeq" id="XP_033157288.1">
    <property type="nucleotide sequence ID" value="XM_033301397.1"/>
</dbReference>
<dbReference type="GeneID" id="117139215"/>
<evidence type="ECO:0000313" key="5">
    <source>
        <dbReference type="Proteomes" id="UP000515162"/>
    </source>
</evidence>
<accession>A0A6P8JN18</accession>
<dbReference type="PROSITE" id="PS51155">
    <property type="entry name" value="CHIT_BIND_RR_2"/>
    <property type="match status" value="2"/>
</dbReference>
<evidence type="ECO:0000256" key="3">
    <source>
        <dbReference type="SAM" id="Phobius"/>
    </source>
</evidence>
<evidence type="ECO:0000313" key="6">
    <source>
        <dbReference type="RefSeq" id="XP_033157288.1"/>
    </source>
</evidence>
<dbReference type="PROSITE" id="PS00233">
    <property type="entry name" value="CHIT_BIND_RR_1"/>
    <property type="match status" value="2"/>
</dbReference>
<evidence type="ECO:0000256" key="1">
    <source>
        <dbReference type="ARBA" id="ARBA00022460"/>
    </source>
</evidence>
<name>A0A6P8JN18_DROMA</name>
<protein>
    <submittedName>
        <fullName evidence="6">Uncharacterized protein LOC117139215</fullName>
    </submittedName>
</protein>
<dbReference type="CTD" id="318014"/>
<evidence type="ECO:0000256" key="4">
    <source>
        <dbReference type="SAM" id="SignalP"/>
    </source>
</evidence>
<dbReference type="GO" id="GO:0008010">
    <property type="term" value="F:structural constituent of chitin-based larval cuticle"/>
    <property type="evidence" value="ECO:0007669"/>
    <property type="project" value="TreeGrafter"/>
</dbReference>
<organism evidence="5 6">
    <name type="scientific">Drosophila mauritiana</name>
    <name type="common">Fruit fly</name>
    <dbReference type="NCBI Taxonomy" id="7226"/>
    <lineage>
        <taxon>Eukaryota</taxon>
        <taxon>Metazoa</taxon>
        <taxon>Ecdysozoa</taxon>
        <taxon>Arthropoda</taxon>
        <taxon>Hexapoda</taxon>
        <taxon>Insecta</taxon>
        <taxon>Pterygota</taxon>
        <taxon>Neoptera</taxon>
        <taxon>Endopterygota</taxon>
        <taxon>Diptera</taxon>
        <taxon>Brachycera</taxon>
        <taxon>Muscomorpha</taxon>
        <taxon>Ephydroidea</taxon>
        <taxon>Drosophilidae</taxon>
        <taxon>Drosophila</taxon>
        <taxon>Sophophora</taxon>
    </lineage>
</organism>